<reference evidence="1 2" key="1">
    <citation type="submission" date="2020-07" db="EMBL/GenBank/DDBJ databases">
        <title>Endozoicomonas sp. nov., isolated from sediment.</title>
        <authorList>
            <person name="Gu T."/>
        </authorList>
    </citation>
    <scope>NUCLEOTIDE SEQUENCE [LARGE SCALE GENOMIC DNA]</scope>
    <source>
        <strain evidence="1 2">SM1973</strain>
    </source>
</reference>
<proteinExistence type="predicted"/>
<dbReference type="EMBL" id="JACCKB010000161">
    <property type="protein sequence ID" value="NYZ69838.1"/>
    <property type="molecule type" value="Genomic_DNA"/>
</dbReference>
<dbReference type="Proteomes" id="UP000569732">
    <property type="component" value="Unassembled WGS sequence"/>
</dbReference>
<protein>
    <submittedName>
        <fullName evidence="1">Uncharacterized protein</fullName>
    </submittedName>
</protein>
<accession>A0A853IH46</accession>
<gene>
    <name evidence="1" type="ORF">H0A36_27890</name>
</gene>
<sequence>MANLLLFINGGLAFDKQDAITVISNLKGTINTKEGQMIGAVFECVYKAFGRKTIIRLSDNLETISCSSTGDEALTFALELTKTLGLPLRAIDSDYSFDIELAEINTLAEFKKAIELENN</sequence>
<dbReference type="AlphaFoldDB" id="A0A853IH46"/>
<evidence type="ECO:0000313" key="1">
    <source>
        <dbReference type="EMBL" id="NYZ69838.1"/>
    </source>
</evidence>
<name>A0A853IH46_9GAMM</name>
<evidence type="ECO:0000313" key="2">
    <source>
        <dbReference type="Proteomes" id="UP000569732"/>
    </source>
</evidence>
<keyword evidence="2" id="KW-1185">Reference proteome</keyword>
<comment type="caution">
    <text evidence="1">The sequence shown here is derived from an EMBL/GenBank/DDBJ whole genome shotgun (WGS) entry which is preliminary data.</text>
</comment>
<dbReference type="RefSeq" id="WP_180571808.1">
    <property type="nucleotide sequence ID" value="NZ_JACCKB010000161.1"/>
</dbReference>
<organism evidence="1 2">
    <name type="scientific">Spartinivicinus marinus</name>
    <dbReference type="NCBI Taxonomy" id="2994442"/>
    <lineage>
        <taxon>Bacteria</taxon>
        <taxon>Pseudomonadati</taxon>
        <taxon>Pseudomonadota</taxon>
        <taxon>Gammaproteobacteria</taxon>
        <taxon>Oceanospirillales</taxon>
        <taxon>Zooshikellaceae</taxon>
        <taxon>Spartinivicinus</taxon>
    </lineage>
</organism>